<organism evidence="1 2">
    <name type="scientific">Paraflavisolibacter caeni</name>
    <dbReference type="NCBI Taxonomy" id="2982496"/>
    <lineage>
        <taxon>Bacteria</taxon>
        <taxon>Pseudomonadati</taxon>
        <taxon>Bacteroidota</taxon>
        <taxon>Chitinophagia</taxon>
        <taxon>Chitinophagales</taxon>
        <taxon>Chitinophagaceae</taxon>
        <taxon>Paraflavisolibacter</taxon>
    </lineage>
</organism>
<reference evidence="1" key="1">
    <citation type="submission" date="2022-09" db="EMBL/GenBank/DDBJ databases">
        <authorList>
            <person name="Yuan C."/>
            <person name="Ke Z."/>
        </authorList>
    </citation>
    <scope>NUCLEOTIDE SEQUENCE</scope>
    <source>
        <strain evidence="1">LB-8</strain>
    </source>
</reference>
<gene>
    <name evidence="1" type="ORF">OCK74_22125</name>
</gene>
<keyword evidence="2" id="KW-1185">Reference proteome</keyword>
<proteinExistence type="predicted"/>
<accession>A0A9X2XPP1</accession>
<dbReference type="Proteomes" id="UP001155483">
    <property type="component" value="Unassembled WGS sequence"/>
</dbReference>
<comment type="caution">
    <text evidence="1">The sequence shown here is derived from an EMBL/GenBank/DDBJ whole genome shotgun (WGS) entry which is preliminary data.</text>
</comment>
<evidence type="ECO:0000313" key="1">
    <source>
        <dbReference type="EMBL" id="MCU7551833.1"/>
    </source>
</evidence>
<sequence length="82" mass="9457">MIDTSHQHKAHQPIALEQLPDIDYEVRAQDTICVNESHLQHKWYHNIKYAIIKCCCRYLGIWLLQRKTAALMNLSGVVAGRG</sequence>
<name>A0A9X2XPP1_9BACT</name>
<dbReference type="RefSeq" id="WP_279299271.1">
    <property type="nucleotide sequence ID" value="NZ_JAOTIF010000024.1"/>
</dbReference>
<evidence type="ECO:0000313" key="2">
    <source>
        <dbReference type="Proteomes" id="UP001155483"/>
    </source>
</evidence>
<dbReference type="EMBL" id="JAOTIF010000024">
    <property type="protein sequence ID" value="MCU7551833.1"/>
    <property type="molecule type" value="Genomic_DNA"/>
</dbReference>
<reference evidence="1" key="2">
    <citation type="submission" date="2023-04" db="EMBL/GenBank/DDBJ databases">
        <title>Paracnuella aquatica gen. nov., sp. nov., a member of the family Chitinophagaceae isolated from a hot spring.</title>
        <authorList>
            <person name="Wang C."/>
        </authorList>
    </citation>
    <scope>NUCLEOTIDE SEQUENCE</scope>
    <source>
        <strain evidence="1">LB-8</strain>
    </source>
</reference>
<protein>
    <submittedName>
        <fullName evidence="1">Uncharacterized protein</fullName>
    </submittedName>
</protein>
<dbReference type="AlphaFoldDB" id="A0A9X2XPP1"/>